<organism evidence="1 2">
    <name type="scientific">Thermaerobacillus caldiproteolyticus</name>
    <dbReference type="NCBI Taxonomy" id="247480"/>
    <lineage>
        <taxon>Bacteria</taxon>
        <taxon>Bacillati</taxon>
        <taxon>Bacillota</taxon>
        <taxon>Bacilli</taxon>
        <taxon>Bacillales</taxon>
        <taxon>Anoxybacillaceae</taxon>
        <taxon>Thermaerobacillus</taxon>
    </lineage>
</organism>
<name>A0A7W0BYY6_9BACL</name>
<protein>
    <submittedName>
        <fullName evidence="1">Phosphodiesterase/alkaline phosphatase D-like protein</fullName>
    </submittedName>
</protein>
<evidence type="ECO:0000313" key="1">
    <source>
        <dbReference type="EMBL" id="MBA2875453.1"/>
    </source>
</evidence>
<accession>A0A7W0BYY6</accession>
<sequence length="71" mass="8353">MKEIKRRGEYNPATDYRKDFRDAVVTMHRENKDIVTLRNYRSKTAKNELQKTCRELPKILGLKRNGLVSSA</sequence>
<proteinExistence type="predicted"/>
<gene>
    <name evidence="1" type="ORF">HNR31_002241</name>
</gene>
<dbReference type="EMBL" id="JACDUT010000006">
    <property type="protein sequence ID" value="MBA2875453.1"/>
    <property type="molecule type" value="Genomic_DNA"/>
</dbReference>
<comment type="caution">
    <text evidence="1">The sequence shown here is derived from an EMBL/GenBank/DDBJ whole genome shotgun (WGS) entry which is preliminary data.</text>
</comment>
<keyword evidence="2" id="KW-1185">Reference proteome</keyword>
<evidence type="ECO:0000313" key="2">
    <source>
        <dbReference type="Proteomes" id="UP000523087"/>
    </source>
</evidence>
<reference evidence="1 2" key="1">
    <citation type="submission" date="2020-07" db="EMBL/GenBank/DDBJ databases">
        <title>Genomic Encyclopedia of Type Strains, Phase IV (KMG-IV): sequencing the most valuable type-strain genomes for metagenomic binning, comparative biology and taxonomic classification.</title>
        <authorList>
            <person name="Goeker M."/>
        </authorList>
    </citation>
    <scope>NUCLEOTIDE SEQUENCE [LARGE SCALE GENOMIC DNA]</scope>
    <source>
        <strain evidence="1 2">DSM 15730</strain>
    </source>
</reference>
<dbReference type="AlphaFoldDB" id="A0A7W0BYY6"/>
<dbReference type="Proteomes" id="UP000523087">
    <property type="component" value="Unassembled WGS sequence"/>
</dbReference>